<evidence type="ECO:0000313" key="6">
    <source>
        <dbReference type="Proteomes" id="UP000244189"/>
    </source>
</evidence>
<feature type="domain" description="Glycosyltransferase subfamily 4-like N-terminal" evidence="4">
    <location>
        <begin position="18"/>
        <end position="217"/>
    </location>
</feature>
<feature type="domain" description="Glycosyl transferase family 1" evidence="3">
    <location>
        <begin position="241"/>
        <end position="386"/>
    </location>
</feature>
<dbReference type="Proteomes" id="UP000244189">
    <property type="component" value="Unassembled WGS sequence"/>
</dbReference>
<evidence type="ECO:0000256" key="1">
    <source>
        <dbReference type="ARBA" id="ARBA00022676"/>
    </source>
</evidence>
<accession>A0A2T5GJW3</accession>
<dbReference type="SUPFAM" id="SSF53756">
    <property type="entry name" value="UDP-Glycosyltransferase/glycogen phosphorylase"/>
    <property type="match status" value="1"/>
</dbReference>
<dbReference type="PANTHER" id="PTHR12526">
    <property type="entry name" value="GLYCOSYLTRANSFERASE"/>
    <property type="match status" value="1"/>
</dbReference>
<keyword evidence="6" id="KW-1185">Reference proteome</keyword>
<keyword evidence="2 5" id="KW-0808">Transferase</keyword>
<dbReference type="PANTHER" id="PTHR12526:SF510">
    <property type="entry name" value="D-INOSITOL 3-PHOSPHATE GLYCOSYLTRANSFERASE"/>
    <property type="match status" value="1"/>
</dbReference>
<evidence type="ECO:0000313" key="5">
    <source>
        <dbReference type="EMBL" id="PTQ59606.1"/>
    </source>
</evidence>
<reference evidence="5 6" key="1">
    <citation type="submission" date="2018-04" db="EMBL/GenBank/DDBJ databases">
        <title>Genomic Encyclopedia of Type Strains, Phase III (KMG-III): the genomes of soil and plant-associated and newly described type strains.</title>
        <authorList>
            <person name="Whitman W."/>
        </authorList>
    </citation>
    <scope>NUCLEOTIDE SEQUENCE [LARGE SCALE GENOMIC DNA]</scope>
    <source>
        <strain evidence="5 6">MA101b</strain>
    </source>
</reference>
<comment type="caution">
    <text evidence="5">The sequence shown here is derived from an EMBL/GenBank/DDBJ whole genome shotgun (WGS) entry which is preliminary data.</text>
</comment>
<dbReference type="InterPro" id="IPR001296">
    <property type="entry name" value="Glyco_trans_1"/>
</dbReference>
<name>A0A2T5GJW3_9SPHN</name>
<dbReference type="InterPro" id="IPR028098">
    <property type="entry name" value="Glyco_trans_4-like_N"/>
</dbReference>
<dbReference type="AlphaFoldDB" id="A0A2T5GJW3"/>
<gene>
    <name evidence="5" type="ORF">C8J26_2455</name>
</gene>
<dbReference type="EMBL" id="QAOG01000004">
    <property type="protein sequence ID" value="PTQ59606.1"/>
    <property type="molecule type" value="Genomic_DNA"/>
</dbReference>
<dbReference type="Pfam" id="PF13439">
    <property type="entry name" value="Glyco_transf_4"/>
    <property type="match status" value="1"/>
</dbReference>
<keyword evidence="1" id="KW-0328">Glycosyltransferase</keyword>
<sequence>MTMRVLILAHGHPAFSTGGGEQAAHALYARLLERDNVAPVLVARAPRSAIGHDASFGAFQASPTEILADPPEQDHFSLESTQFAVLEAMVEQLLERFRPDLVHIEHLAYWSIDIVELLGRAGVPIVLTLHEFLLICHHDGQMIKTDGRLCRAESPAACAACFPHHSAGEFYLRKRMILQRLAPIARFVSPSAFLADRFVAWGLDRARITVIDNPLSPDVIAQGNAPDRGVADDADRLAIRIGFFGQVNPYKGLDVLLGAVSQIPKPLRASLSVGIHGANFDAQGSDFRAKIAALLEANADVVANEGRYANGDVVALMRQYDWIVVPSIWWENSPVVIQEALVARRPILCSAIGGMAERVAQGVGVTFQPGSAADLARTLVAIITGRIVAPDMTAACAPDVEEARVTHYVSVFATALAAGRAPAE</sequence>
<dbReference type="GO" id="GO:0016757">
    <property type="term" value="F:glycosyltransferase activity"/>
    <property type="evidence" value="ECO:0007669"/>
    <property type="project" value="UniProtKB-KW"/>
</dbReference>
<proteinExistence type="predicted"/>
<dbReference type="Pfam" id="PF00534">
    <property type="entry name" value="Glycos_transf_1"/>
    <property type="match status" value="1"/>
</dbReference>
<evidence type="ECO:0000256" key="2">
    <source>
        <dbReference type="ARBA" id="ARBA00022679"/>
    </source>
</evidence>
<protein>
    <submittedName>
        <fullName evidence="5">Glycosyltransferase involved in cell wall biosynthesis</fullName>
    </submittedName>
</protein>
<organism evidence="5 6">
    <name type="scientific">Sphingomonas aurantiaca</name>
    <dbReference type="NCBI Taxonomy" id="185949"/>
    <lineage>
        <taxon>Bacteria</taxon>
        <taxon>Pseudomonadati</taxon>
        <taxon>Pseudomonadota</taxon>
        <taxon>Alphaproteobacteria</taxon>
        <taxon>Sphingomonadales</taxon>
        <taxon>Sphingomonadaceae</taxon>
        <taxon>Sphingomonas</taxon>
    </lineage>
</organism>
<dbReference type="Gene3D" id="3.40.50.2000">
    <property type="entry name" value="Glycogen Phosphorylase B"/>
    <property type="match status" value="2"/>
</dbReference>
<evidence type="ECO:0000259" key="3">
    <source>
        <dbReference type="Pfam" id="PF00534"/>
    </source>
</evidence>
<evidence type="ECO:0000259" key="4">
    <source>
        <dbReference type="Pfam" id="PF13439"/>
    </source>
</evidence>